<accession>A0ABQ1EJ12</accession>
<evidence type="ECO:0000313" key="1">
    <source>
        <dbReference type="EMBL" id="GFZ34588.1"/>
    </source>
</evidence>
<gene>
    <name evidence="1" type="ORF">CSC2_51140</name>
</gene>
<dbReference type="RefSeq" id="WP_206873075.1">
    <property type="nucleotide sequence ID" value="NZ_BMBA01000015.1"/>
</dbReference>
<proteinExistence type="predicted"/>
<dbReference type="Proteomes" id="UP000663802">
    <property type="component" value="Unassembled WGS sequence"/>
</dbReference>
<organism evidence="1 2">
    <name type="scientific">Clostridium zeae</name>
    <dbReference type="NCBI Taxonomy" id="2759022"/>
    <lineage>
        <taxon>Bacteria</taxon>
        <taxon>Bacillati</taxon>
        <taxon>Bacillota</taxon>
        <taxon>Clostridia</taxon>
        <taxon>Eubacteriales</taxon>
        <taxon>Clostridiaceae</taxon>
        <taxon>Clostridium</taxon>
    </lineage>
</organism>
<sequence>MNINKKVMEQETRSFLSVLFTLPEVEKVQIKDVFILTMDDNSNIKRGLEQCYHDKYSDVDINVYIRLHQDDYYGETPIYKKYFSRLGIQDRILGIVFQERNDDKEGMRICLNNGVRIDFSCFCRCDETAKSLKYGQTTTENSEEEEKLKCKYDLEKADWFWFVAVQALGKLMRKDYLISSHLAHMLIMEGLVAQMLIRDNQYNTNFHRFGYSEQLEYLKIDMSYVNEFKINNDETHKHITELLYQAVVSYDELAIKFNNRYVSKLQLFMEIWSEYMK</sequence>
<evidence type="ECO:0008006" key="3">
    <source>
        <dbReference type="Google" id="ProtNLM"/>
    </source>
</evidence>
<name>A0ABQ1EJ12_9CLOT</name>
<reference evidence="1 2" key="1">
    <citation type="journal article" date="2021" name="Int. J. Syst. Evol. Microbiol.">
        <title>Clostridium zeae sp. nov., isolated from corn silage.</title>
        <authorList>
            <person name="Kobayashi H."/>
            <person name="Tanizawa Y."/>
            <person name="Yagura M."/>
            <person name="Sakamoto M."/>
            <person name="Ohkuma M."/>
            <person name="Tohno M."/>
        </authorList>
    </citation>
    <scope>NUCLEOTIDE SEQUENCE [LARGE SCALE GENOMIC DNA]</scope>
    <source>
        <strain evidence="1 2">CSC2</strain>
    </source>
</reference>
<evidence type="ECO:0000313" key="2">
    <source>
        <dbReference type="Proteomes" id="UP000663802"/>
    </source>
</evidence>
<protein>
    <recommendedName>
        <fullName evidence="3">HEPN domain-containing protein</fullName>
    </recommendedName>
</protein>
<keyword evidence="2" id="KW-1185">Reference proteome</keyword>
<dbReference type="EMBL" id="BMBA01000015">
    <property type="protein sequence ID" value="GFZ34588.1"/>
    <property type="molecule type" value="Genomic_DNA"/>
</dbReference>
<comment type="caution">
    <text evidence="1">The sequence shown here is derived from an EMBL/GenBank/DDBJ whole genome shotgun (WGS) entry which is preliminary data.</text>
</comment>